<keyword evidence="2" id="KW-1185">Reference proteome</keyword>
<dbReference type="Pfam" id="PF10604">
    <property type="entry name" value="Polyketide_cyc2"/>
    <property type="match status" value="1"/>
</dbReference>
<name>A0ABT9BN61_9MICO</name>
<gene>
    <name evidence="1" type="ORF">Q5716_09235</name>
</gene>
<proteinExistence type="predicted"/>
<dbReference type="InterPro" id="IPR023393">
    <property type="entry name" value="START-like_dom_sf"/>
</dbReference>
<reference evidence="1 2" key="1">
    <citation type="submission" date="2023-07" db="EMBL/GenBank/DDBJ databases">
        <title>Protaetiibacter sp. nov WY-16 isolated from soil.</title>
        <authorList>
            <person name="Liu B."/>
            <person name="Wan Y."/>
        </authorList>
    </citation>
    <scope>NUCLEOTIDE SEQUENCE [LARGE SCALE GENOMIC DNA]</scope>
    <source>
        <strain evidence="1 2">WY-16</strain>
    </source>
</reference>
<dbReference type="EMBL" id="JAUQUB010000001">
    <property type="protein sequence ID" value="MDO7882404.1"/>
    <property type="molecule type" value="Genomic_DNA"/>
</dbReference>
<dbReference type="RefSeq" id="WP_305002781.1">
    <property type="nucleotide sequence ID" value="NZ_JAUQUB010000001.1"/>
</dbReference>
<organism evidence="1 2">
    <name type="scientific">Antiquaquibacter soli</name>
    <dbReference type="NCBI Taxonomy" id="3064523"/>
    <lineage>
        <taxon>Bacteria</taxon>
        <taxon>Bacillati</taxon>
        <taxon>Actinomycetota</taxon>
        <taxon>Actinomycetes</taxon>
        <taxon>Micrococcales</taxon>
        <taxon>Microbacteriaceae</taxon>
        <taxon>Antiquaquibacter</taxon>
    </lineage>
</organism>
<dbReference type="Gene3D" id="3.30.530.20">
    <property type="match status" value="1"/>
</dbReference>
<protein>
    <submittedName>
        <fullName evidence="1">SRPBCC family protein</fullName>
    </submittedName>
</protein>
<dbReference type="InterPro" id="IPR019587">
    <property type="entry name" value="Polyketide_cyclase/dehydratase"/>
</dbReference>
<dbReference type="SUPFAM" id="SSF55961">
    <property type="entry name" value="Bet v1-like"/>
    <property type="match status" value="1"/>
</dbReference>
<evidence type="ECO:0000313" key="2">
    <source>
        <dbReference type="Proteomes" id="UP001241072"/>
    </source>
</evidence>
<evidence type="ECO:0000313" key="1">
    <source>
        <dbReference type="EMBL" id="MDO7882404.1"/>
    </source>
</evidence>
<dbReference type="Proteomes" id="UP001241072">
    <property type="component" value="Unassembled WGS sequence"/>
</dbReference>
<comment type="caution">
    <text evidence="1">The sequence shown here is derived from an EMBL/GenBank/DDBJ whole genome shotgun (WGS) entry which is preliminary data.</text>
</comment>
<accession>A0ABT9BN61</accession>
<sequence length="155" mass="17117">MTRTSATATALAAAMPDATWSFITGHDPARYYPAFGPLPAVTAVSDQTGPWTVVGQSRMLHLSDGGSVVETITDAASPTYFAYDLSDFRRLFGRLVSGARAEWRLEREGDGTRIRWAYAFHPRRGAGLVVAVIVQLWWSRYMRRVLPRIAADAGR</sequence>